<dbReference type="AlphaFoldDB" id="B1ZP44"/>
<keyword evidence="3" id="KW-1185">Reference proteome</keyword>
<sequence>MSPSALPPSLAEFHRHVVHDAELLERLAAAGDADAFVTLAVAAGAERGLVFSAADVRAALLAARRTWIERNVP</sequence>
<dbReference type="Pfam" id="PF07862">
    <property type="entry name" value="Nif11"/>
    <property type="match status" value="1"/>
</dbReference>
<protein>
    <submittedName>
        <fullName evidence="2">Aspartyl/asparaginyl beta-hydroxylase</fullName>
    </submittedName>
</protein>
<name>B1ZP44_OPITP</name>
<evidence type="ECO:0000313" key="2">
    <source>
        <dbReference type="EMBL" id="ACB77530.1"/>
    </source>
</evidence>
<evidence type="ECO:0000313" key="3">
    <source>
        <dbReference type="Proteomes" id="UP000007013"/>
    </source>
</evidence>
<dbReference type="InterPro" id="IPR012903">
    <property type="entry name" value="Nif11"/>
</dbReference>
<feature type="domain" description="Nif11" evidence="1">
    <location>
        <begin position="9"/>
        <end position="44"/>
    </location>
</feature>
<dbReference type="HOGENOM" id="CLU_2701168_0_0_0"/>
<dbReference type="EMBL" id="CP001032">
    <property type="protein sequence ID" value="ACB77530.1"/>
    <property type="molecule type" value="Genomic_DNA"/>
</dbReference>
<dbReference type="Proteomes" id="UP000007013">
    <property type="component" value="Chromosome"/>
</dbReference>
<organism evidence="2 3">
    <name type="scientific">Opitutus terrae (strain DSM 11246 / JCM 15787 / PB90-1)</name>
    <dbReference type="NCBI Taxonomy" id="452637"/>
    <lineage>
        <taxon>Bacteria</taxon>
        <taxon>Pseudomonadati</taxon>
        <taxon>Verrucomicrobiota</taxon>
        <taxon>Opitutia</taxon>
        <taxon>Opitutales</taxon>
        <taxon>Opitutaceae</taxon>
        <taxon>Opitutus</taxon>
    </lineage>
</organism>
<proteinExistence type="predicted"/>
<reference evidence="2 3" key="1">
    <citation type="journal article" date="2011" name="J. Bacteriol.">
        <title>Genome sequence of the verrucomicrobium Opitutus terrae PB90-1, an abundant inhabitant of rice paddy soil ecosystems.</title>
        <authorList>
            <person name="van Passel M.W."/>
            <person name="Kant R."/>
            <person name="Palva A."/>
            <person name="Copeland A."/>
            <person name="Lucas S."/>
            <person name="Lapidus A."/>
            <person name="Glavina del Rio T."/>
            <person name="Pitluck S."/>
            <person name="Goltsman E."/>
            <person name="Clum A."/>
            <person name="Sun H."/>
            <person name="Schmutz J."/>
            <person name="Larimer F.W."/>
            <person name="Land M.L."/>
            <person name="Hauser L."/>
            <person name="Kyrpides N."/>
            <person name="Mikhailova N."/>
            <person name="Richardson P.P."/>
            <person name="Janssen P.H."/>
            <person name="de Vos W.M."/>
            <person name="Smidt H."/>
        </authorList>
    </citation>
    <scope>NUCLEOTIDE SEQUENCE [LARGE SCALE GENOMIC DNA]</scope>
    <source>
        <strain evidence="3">DSM 11246 / JCM 15787 / PB90-1</strain>
    </source>
</reference>
<dbReference type="RefSeq" id="WP_012377058.1">
    <property type="nucleotide sequence ID" value="NC_010571.1"/>
</dbReference>
<dbReference type="STRING" id="452637.Oter_4257"/>
<gene>
    <name evidence="2" type="ordered locus">Oter_4257</name>
</gene>
<dbReference type="KEGG" id="ote:Oter_4257"/>
<accession>B1ZP44</accession>
<evidence type="ECO:0000259" key="1">
    <source>
        <dbReference type="Pfam" id="PF07862"/>
    </source>
</evidence>